<feature type="region of interest" description="Disordered" evidence="1">
    <location>
        <begin position="1"/>
        <end position="90"/>
    </location>
</feature>
<sequence>MASTQPGLNELTGSSTIPSDDIRSMHHTNETEGPGSLKRKTRQTRKRGGRDKDTHPDLDDGVGDTSRPRKRRKQVITESSTRTGQYDERQSNIAKEYKGVRGKRGLLEKVKDLPLELLLIEICQYLEPLDILRLARTSKNLRGILMSRSSKDIWETARANVDGLPPLPPDLNEPQYAHLLFDSYCHKCMQNRCEIIIWQCRMRCCKKCLSTTFYPFPYLVRKFPELARRESFGQLFDIICWSIPHLDCDFENIKSPWRHHDKAYLPDLVDVFFRELEEHIPDDEANIPAFQDWVVDKLNQRTAVVAHAEACISWYQCRTVQRLEEIYTIKMRRKEAIIEKLKALGWEETISRLAKKWRDPFSRHKSVNQPRDLTERSWNNIQGGLVEFLTEQKILLDSERRPEILRKRTLRISEACKDQREGTDPVVPFPSLGDAFSWGVFDGIPLIPIEQTSIEAELLECFQKLEPLISDWRSQADQKAFEILRTGIPTAVVPDLALAKTVFKCTSCNGQFWYADVFAHRCTIAGPSDDQAFLQRYLDRGFVIKPYDQGYSKPWDPTCIQYCPETSSKVTALMRSCGLDPEQTTVDELHVLDPLMECLTCSESNLSSRVFMQWELAALHSCDDIVRLSDEEIEYFRTDIEHWKNEAINMPASQIKLPFRCKICHVVAGKRMLAVHLKEKHNVTQMTNEHWYWNPGKTTLRQRVYYGTILKIEQ</sequence>
<feature type="domain" description="F-box" evidence="2">
    <location>
        <begin position="112"/>
        <end position="149"/>
    </location>
</feature>
<feature type="compositionally biased region" description="Polar residues" evidence="1">
    <location>
        <begin position="1"/>
        <end position="18"/>
    </location>
</feature>
<name>A0A4S8M3R1_DENBC</name>
<feature type="compositionally biased region" description="Basic residues" evidence="1">
    <location>
        <begin position="37"/>
        <end position="49"/>
    </location>
</feature>
<proteinExistence type="predicted"/>
<accession>A0A4S8M3R1</accession>
<feature type="compositionally biased region" description="Basic and acidic residues" evidence="1">
    <location>
        <begin position="20"/>
        <end position="30"/>
    </location>
</feature>
<protein>
    <recommendedName>
        <fullName evidence="2">F-box domain-containing protein</fullName>
    </recommendedName>
</protein>
<evidence type="ECO:0000313" key="4">
    <source>
        <dbReference type="Proteomes" id="UP000297245"/>
    </source>
</evidence>
<dbReference type="InterPro" id="IPR036047">
    <property type="entry name" value="F-box-like_dom_sf"/>
</dbReference>
<dbReference type="OrthoDB" id="2322499at2759"/>
<dbReference type="Pfam" id="PF00646">
    <property type="entry name" value="F-box"/>
    <property type="match status" value="1"/>
</dbReference>
<gene>
    <name evidence="3" type="ORF">K435DRAFT_778562</name>
</gene>
<dbReference type="Proteomes" id="UP000297245">
    <property type="component" value="Unassembled WGS sequence"/>
</dbReference>
<reference evidence="3 4" key="1">
    <citation type="journal article" date="2019" name="Nat. Ecol. Evol.">
        <title>Megaphylogeny resolves global patterns of mushroom evolution.</title>
        <authorList>
            <person name="Varga T."/>
            <person name="Krizsan K."/>
            <person name="Foldi C."/>
            <person name="Dima B."/>
            <person name="Sanchez-Garcia M."/>
            <person name="Sanchez-Ramirez S."/>
            <person name="Szollosi G.J."/>
            <person name="Szarkandi J.G."/>
            <person name="Papp V."/>
            <person name="Albert L."/>
            <person name="Andreopoulos W."/>
            <person name="Angelini C."/>
            <person name="Antonin V."/>
            <person name="Barry K.W."/>
            <person name="Bougher N.L."/>
            <person name="Buchanan P."/>
            <person name="Buyck B."/>
            <person name="Bense V."/>
            <person name="Catcheside P."/>
            <person name="Chovatia M."/>
            <person name="Cooper J."/>
            <person name="Damon W."/>
            <person name="Desjardin D."/>
            <person name="Finy P."/>
            <person name="Geml J."/>
            <person name="Haridas S."/>
            <person name="Hughes K."/>
            <person name="Justo A."/>
            <person name="Karasinski D."/>
            <person name="Kautmanova I."/>
            <person name="Kiss B."/>
            <person name="Kocsube S."/>
            <person name="Kotiranta H."/>
            <person name="LaButti K.M."/>
            <person name="Lechner B.E."/>
            <person name="Liimatainen K."/>
            <person name="Lipzen A."/>
            <person name="Lukacs Z."/>
            <person name="Mihaltcheva S."/>
            <person name="Morgado L.N."/>
            <person name="Niskanen T."/>
            <person name="Noordeloos M.E."/>
            <person name="Ohm R.A."/>
            <person name="Ortiz-Santana B."/>
            <person name="Ovrebo C."/>
            <person name="Racz N."/>
            <person name="Riley R."/>
            <person name="Savchenko A."/>
            <person name="Shiryaev A."/>
            <person name="Soop K."/>
            <person name="Spirin V."/>
            <person name="Szebenyi C."/>
            <person name="Tomsovsky M."/>
            <person name="Tulloss R.E."/>
            <person name="Uehling J."/>
            <person name="Grigoriev I.V."/>
            <person name="Vagvolgyi C."/>
            <person name="Papp T."/>
            <person name="Martin F.M."/>
            <person name="Miettinen O."/>
            <person name="Hibbett D.S."/>
            <person name="Nagy L.G."/>
        </authorList>
    </citation>
    <scope>NUCLEOTIDE SEQUENCE [LARGE SCALE GENOMIC DNA]</scope>
    <source>
        <strain evidence="3 4">CBS 962.96</strain>
    </source>
</reference>
<dbReference type="AlphaFoldDB" id="A0A4S8M3R1"/>
<organism evidence="3 4">
    <name type="scientific">Dendrothele bispora (strain CBS 962.96)</name>
    <dbReference type="NCBI Taxonomy" id="1314807"/>
    <lineage>
        <taxon>Eukaryota</taxon>
        <taxon>Fungi</taxon>
        <taxon>Dikarya</taxon>
        <taxon>Basidiomycota</taxon>
        <taxon>Agaricomycotina</taxon>
        <taxon>Agaricomycetes</taxon>
        <taxon>Agaricomycetidae</taxon>
        <taxon>Agaricales</taxon>
        <taxon>Agaricales incertae sedis</taxon>
        <taxon>Dendrothele</taxon>
    </lineage>
</organism>
<evidence type="ECO:0000259" key="2">
    <source>
        <dbReference type="Pfam" id="PF00646"/>
    </source>
</evidence>
<dbReference type="InterPro" id="IPR001810">
    <property type="entry name" value="F-box_dom"/>
</dbReference>
<evidence type="ECO:0000256" key="1">
    <source>
        <dbReference type="SAM" id="MobiDB-lite"/>
    </source>
</evidence>
<evidence type="ECO:0000313" key="3">
    <source>
        <dbReference type="EMBL" id="THU96348.1"/>
    </source>
</evidence>
<keyword evidence="4" id="KW-1185">Reference proteome</keyword>
<dbReference type="EMBL" id="ML179179">
    <property type="protein sequence ID" value="THU96348.1"/>
    <property type="molecule type" value="Genomic_DNA"/>
</dbReference>
<dbReference type="SUPFAM" id="SSF81383">
    <property type="entry name" value="F-box domain"/>
    <property type="match status" value="1"/>
</dbReference>